<evidence type="ECO:0000256" key="2">
    <source>
        <dbReference type="ARBA" id="ARBA00003690"/>
    </source>
</evidence>
<dbReference type="GO" id="GO:0005506">
    <property type="term" value="F:iron ion binding"/>
    <property type="evidence" value="ECO:0007669"/>
    <property type="project" value="InterPro"/>
</dbReference>
<dbReference type="InterPro" id="IPR017972">
    <property type="entry name" value="Cyt_P450_CS"/>
</dbReference>
<evidence type="ECO:0000256" key="5">
    <source>
        <dbReference type="ARBA" id="ARBA00010617"/>
    </source>
</evidence>
<organism evidence="17">
    <name type="scientific">Mythimna separata</name>
    <name type="common">Oriental armyworm</name>
    <name type="synonym">Pseudaletia separata</name>
    <dbReference type="NCBI Taxonomy" id="271217"/>
    <lineage>
        <taxon>Eukaryota</taxon>
        <taxon>Metazoa</taxon>
        <taxon>Ecdysozoa</taxon>
        <taxon>Arthropoda</taxon>
        <taxon>Hexapoda</taxon>
        <taxon>Insecta</taxon>
        <taxon>Pterygota</taxon>
        <taxon>Neoptera</taxon>
        <taxon>Endopterygota</taxon>
        <taxon>Lepidoptera</taxon>
        <taxon>Glossata</taxon>
        <taxon>Ditrysia</taxon>
        <taxon>Noctuoidea</taxon>
        <taxon>Noctuidae</taxon>
        <taxon>Noctuinae</taxon>
        <taxon>Hadenini</taxon>
        <taxon>Mythimna</taxon>
    </lineage>
</organism>
<evidence type="ECO:0000256" key="15">
    <source>
        <dbReference type="RuleBase" id="RU000461"/>
    </source>
</evidence>
<dbReference type="GO" id="GO:0003958">
    <property type="term" value="F:NADPH-hemoprotein reductase activity"/>
    <property type="evidence" value="ECO:0007669"/>
    <property type="project" value="UniProtKB-EC"/>
</dbReference>
<feature type="binding site" description="axial binding residue" evidence="14">
    <location>
        <position position="435"/>
    </location>
    <ligand>
        <name>heme</name>
        <dbReference type="ChEBI" id="CHEBI:30413"/>
    </ligand>
    <ligandPart>
        <name>Fe</name>
        <dbReference type="ChEBI" id="CHEBI:18248"/>
    </ligandPart>
</feature>
<dbReference type="GO" id="GO:0020037">
    <property type="term" value="F:heme binding"/>
    <property type="evidence" value="ECO:0007669"/>
    <property type="project" value="InterPro"/>
</dbReference>
<feature type="chain" id="PRO_5028907485" evidence="16">
    <location>
        <begin position="19"/>
        <end position="488"/>
    </location>
</feature>
<evidence type="ECO:0000256" key="3">
    <source>
        <dbReference type="ARBA" id="ARBA00004174"/>
    </source>
</evidence>
<evidence type="ECO:0000256" key="14">
    <source>
        <dbReference type="PIRSR" id="PIRSR602401-1"/>
    </source>
</evidence>
<keyword evidence="10 15" id="KW-0560">Oxidoreductase</keyword>
<comment type="subcellular location">
    <subcellularLocation>
        <location evidence="4">Endoplasmic reticulum membrane</location>
        <topology evidence="4">Peripheral membrane protein</topology>
    </subcellularLocation>
    <subcellularLocation>
        <location evidence="3">Microsome membrane</location>
        <topology evidence="3">Peripheral membrane protein</topology>
    </subcellularLocation>
</comment>
<dbReference type="PRINTS" id="PR00463">
    <property type="entry name" value="EP450I"/>
</dbReference>
<dbReference type="InterPro" id="IPR001128">
    <property type="entry name" value="Cyt_P450"/>
</dbReference>
<dbReference type="InterPro" id="IPR002401">
    <property type="entry name" value="Cyt_P450_E_grp-I"/>
</dbReference>
<dbReference type="AlphaFoldDB" id="A0A7G3WA71"/>
<protein>
    <submittedName>
        <fullName evidence="17">Cytochrome P450 CYP4A319</fullName>
        <ecNumber evidence="17">1.6.2.4</ecNumber>
    </submittedName>
</protein>
<evidence type="ECO:0000256" key="9">
    <source>
        <dbReference type="ARBA" id="ARBA00022848"/>
    </source>
</evidence>
<keyword evidence="13" id="KW-0472">Membrane</keyword>
<evidence type="ECO:0000256" key="13">
    <source>
        <dbReference type="ARBA" id="ARBA00023136"/>
    </source>
</evidence>
<dbReference type="EC" id="1.6.2.4" evidence="17"/>
<keyword evidence="9" id="KW-0492">Microsome</keyword>
<keyword evidence="8" id="KW-0256">Endoplasmic reticulum</keyword>
<comment type="function">
    <text evidence="2">May be involved in the metabolism of insect hormones and in the breakdown of synthetic insecticides.</text>
</comment>
<dbReference type="PANTHER" id="PTHR24291">
    <property type="entry name" value="CYTOCHROME P450 FAMILY 4"/>
    <property type="match status" value="1"/>
</dbReference>
<evidence type="ECO:0000256" key="6">
    <source>
        <dbReference type="ARBA" id="ARBA00022617"/>
    </source>
</evidence>
<dbReference type="SUPFAM" id="SSF48264">
    <property type="entry name" value="Cytochrome P450"/>
    <property type="match status" value="1"/>
</dbReference>
<evidence type="ECO:0000256" key="1">
    <source>
        <dbReference type="ARBA" id="ARBA00001971"/>
    </source>
</evidence>
<dbReference type="PROSITE" id="PS00086">
    <property type="entry name" value="CYTOCHROME_P450"/>
    <property type="match status" value="1"/>
</dbReference>
<dbReference type="GO" id="GO:0004497">
    <property type="term" value="F:monooxygenase activity"/>
    <property type="evidence" value="ECO:0007669"/>
    <property type="project" value="UniProtKB-KW"/>
</dbReference>
<proteinExistence type="evidence at transcript level"/>
<dbReference type="GO" id="GO:0005789">
    <property type="term" value="C:endoplasmic reticulum membrane"/>
    <property type="evidence" value="ECO:0007669"/>
    <property type="project" value="UniProtKB-SubCell"/>
</dbReference>
<feature type="signal peptide" evidence="16">
    <location>
        <begin position="1"/>
        <end position="18"/>
    </location>
</feature>
<evidence type="ECO:0000256" key="4">
    <source>
        <dbReference type="ARBA" id="ARBA00004406"/>
    </source>
</evidence>
<evidence type="ECO:0000256" key="8">
    <source>
        <dbReference type="ARBA" id="ARBA00022824"/>
    </source>
</evidence>
<comment type="cofactor">
    <cofactor evidence="1 14">
        <name>heme</name>
        <dbReference type="ChEBI" id="CHEBI:30413"/>
    </cofactor>
</comment>
<evidence type="ECO:0000256" key="11">
    <source>
        <dbReference type="ARBA" id="ARBA00023004"/>
    </source>
</evidence>
<keyword evidence="11 14" id="KW-0408">Iron</keyword>
<dbReference type="Pfam" id="PF00067">
    <property type="entry name" value="p450"/>
    <property type="match status" value="1"/>
</dbReference>
<name>A0A7G3WA71_MYTSE</name>
<sequence length="488" mass="55683">MFAVVLLCIACFAYWCWCRQRAKTAEPPSLPGAWPLVGHLPVFFGDGCKVWNQMNNAIDQCYAVGGTATINFGPITIYVVTDPDDCDTIATTCMEKDPIYEFVKPWVGESLFTSRYEVWKNDYKLLNPAFSQTILNTFMDVFNSESRKLVKEFEKHAGKGPFDHFIYLRHNALNIICRTALGVGFTDSNLASDYLHAADSTLDTMLERFIKFWWHSPYTFAWSKLKKKQDAYLKVLHKMSDAVLQKRKSELFGNMCVEKNITPGTKFKPFVDILLELSIEKGAFNDEQIRAQVDFMLAAGHETTPNALLYTMVLLGSHPDVQEKVFSEIQEVLGGNKDVEKMDLSRLQYLEAVVKESLRLFTVVPQIARKLEKDVKLKNHTLSAGKHCALLLCGLHKNSIWGPDRYEFNPERWLEPGKVPGNLVYAPFGLGRRQCIGKTFAMMSMKTTLAHVVRSYRIKADHTKMRLKYVVTLKPDNDGHYISIEKRT</sequence>
<dbReference type="Gene3D" id="1.10.630.10">
    <property type="entry name" value="Cytochrome P450"/>
    <property type="match status" value="1"/>
</dbReference>
<dbReference type="InterPro" id="IPR036396">
    <property type="entry name" value="Cyt_P450_sf"/>
</dbReference>
<accession>A0A7G3WA71</accession>
<keyword evidence="7 14" id="KW-0479">Metal-binding</keyword>
<evidence type="ECO:0000256" key="16">
    <source>
        <dbReference type="SAM" id="SignalP"/>
    </source>
</evidence>
<dbReference type="PANTHER" id="PTHR24291:SF189">
    <property type="entry name" value="CYTOCHROME P450 4C3-RELATED"/>
    <property type="match status" value="1"/>
</dbReference>
<evidence type="ECO:0000256" key="7">
    <source>
        <dbReference type="ARBA" id="ARBA00022723"/>
    </source>
</evidence>
<keyword evidence="6 14" id="KW-0349">Heme</keyword>
<comment type="similarity">
    <text evidence="5 15">Belongs to the cytochrome P450 family.</text>
</comment>
<dbReference type="InterPro" id="IPR050196">
    <property type="entry name" value="Cytochrome_P450_Monoox"/>
</dbReference>
<evidence type="ECO:0000256" key="10">
    <source>
        <dbReference type="ARBA" id="ARBA00023002"/>
    </source>
</evidence>
<reference evidence="17" key="1">
    <citation type="submission" date="2018-05" db="EMBL/GenBank/DDBJ databases">
        <title>Characterization of multiple P450s from Mythimna separate Walker.</title>
        <authorList>
            <person name="Li X."/>
            <person name="Yang X."/>
        </authorList>
    </citation>
    <scope>NUCLEOTIDE SEQUENCE</scope>
</reference>
<evidence type="ECO:0000256" key="12">
    <source>
        <dbReference type="ARBA" id="ARBA00023033"/>
    </source>
</evidence>
<keyword evidence="16" id="KW-0732">Signal</keyword>
<dbReference type="PRINTS" id="PR00385">
    <property type="entry name" value="P450"/>
</dbReference>
<dbReference type="GO" id="GO:0016705">
    <property type="term" value="F:oxidoreductase activity, acting on paired donors, with incorporation or reduction of molecular oxygen"/>
    <property type="evidence" value="ECO:0007669"/>
    <property type="project" value="InterPro"/>
</dbReference>
<dbReference type="EMBL" id="MH346399">
    <property type="protein sequence ID" value="QEL53079.1"/>
    <property type="molecule type" value="mRNA"/>
</dbReference>
<evidence type="ECO:0000313" key="17">
    <source>
        <dbReference type="EMBL" id="QEL53079.1"/>
    </source>
</evidence>
<keyword evidence="12 15" id="KW-0503">Monooxygenase</keyword>